<evidence type="ECO:0000313" key="3">
    <source>
        <dbReference type="EMBL" id="KAG4424757.1"/>
    </source>
</evidence>
<keyword evidence="2" id="KW-0732">Signal</keyword>
<keyword evidence="4" id="KW-1185">Reference proteome</keyword>
<comment type="caution">
    <text evidence="3">The sequence shown here is derived from an EMBL/GenBank/DDBJ whole genome shotgun (WGS) entry which is preliminary data.</text>
</comment>
<name>A0A8H7WH96_9HELO</name>
<dbReference type="EMBL" id="JAFJYH010000017">
    <property type="protein sequence ID" value="KAG4424757.1"/>
    <property type="molecule type" value="Genomic_DNA"/>
</dbReference>
<feature type="chain" id="PRO_5034809298" evidence="2">
    <location>
        <begin position="23"/>
        <end position="311"/>
    </location>
</feature>
<dbReference type="AlphaFoldDB" id="A0A8H7WH96"/>
<evidence type="ECO:0000313" key="4">
    <source>
        <dbReference type="Proteomes" id="UP000664132"/>
    </source>
</evidence>
<dbReference type="OrthoDB" id="10317556at2759"/>
<feature type="signal peptide" evidence="2">
    <location>
        <begin position="1"/>
        <end position="22"/>
    </location>
</feature>
<reference evidence="3" key="1">
    <citation type="submission" date="2021-02" db="EMBL/GenBank/DDBJ databases">
        <title>Genome sequence Cadophora malorum strain M34.</title>
        <authorList>
            <person name="Stefanovic E."/>
            <person name="Vu D."/>
            <person name="Scully C."/>
            <person name="Dijksterhuis J."/>
            <person name="Roader J."/>
            <person name="Houbraken J."/>
        </authorList>
    </citation>
    <scope>NUCLEOTIDE SEQUENCE</scope>
    <source>
        <strain evidence="3">M34</strain>
    </source>
</reference>
<dbReference type="Proteomes" id="UP000664132">
    <property type="component" value="Unassembled WGS sequence"/>
</dbReference>
<feature type="region of interest" description="Disordered" evidence="1">
    <location>
        <begin position="29"/>
        <end position="53"/>
    </location>
</feature>
<proteinExistence type="predicted"/>
<sequence length="311" mass="34711">MYFHPSSRIISLILLFSVWLLATEVTSSSLGNTASPKQRKDTNGLPELSNRKPNGARQLISRVETTTPLVAAQLTDIYDSVPEENQVDADQFRTFILDGRHSRTFSTTYCWGCPIVVIAGQDRVLIAHIAEVAGDDGTFDTDDNYNEHAVQPITNLINANLESLGRNPAVMVFAKAASVRDAARWLHRGCLDSLINTIAVRLDISVNYITQDAYITQGALERGTGHYHRQGNGRLDSPWSEIKRKACGAANIRRRQEILSEHLICVMIVVQGAQYHKGNGYYEMGDECHPKKIHGLRVHFHLLKGCMFEPI</sequence>
<evidence type="ECO:0000256" key="2">
    <source>
        <dbReference type="SAM" id="SignalP"/>
    </source>
</evidence>
<organism evidence="3 4">
    <name type="scientific">Cadophora malorum</name>
    <dbReference type="NCBI Taxonomy" id="108018"/>
    <lineage>
        <taxon>Eukaryota</taxon>
        <taxon>Fungi</taxon>
        <taxon>Dikarya</taxon>
        <taxon>Ascomycota</taxon>
        <taxon>Pezizomycotina</taxon>
        <taxon>Leotiomycetes</taxon>
        <taxon>Helotiales</taxon>
        <taxon>Ploettnerulaceae</taxon>
        <taxon>Cadophora</taxon>
    </lineage>
</organism>
<protein>
    <submittedName>
        <fullName evidence="3">Uncharacterized protein</fullName>
    </submittedName>
</protein>
<gene>
    <name evidence="3" type="ORF">IFR04_002105</name>
</gene>
<evidence type="ECO:0000256" key="1">
    <source>
        <dbReference type="SAM" id="MobiDB-lite"/>
    </source>
</evidence>
<accession>A0A8H7WH96</accession>